<accession>A0A9N7YP31</accession>
<dbReference type="EMBL" id="CADEAL010001460">
    <property type="protein sequence ID" value="CAB1432663.1"/>
    <property type="molecule type" value="Genomic_DNA"/>
</dbReference>
<keyword evidence="2" id="KW-1185">Reference proteome</keyword>
<proteinExistence type="predicted"/>
<organism evidence="1 2">
    <name type="scientific">Pleuronectes platessa</name>
    <name type="common">European plaice</name>
    <dbReference type="NCBI Taxonomy" id="8262"/>
    <lineage>
        <taxon>Eukaryota</taxon>
        <taxon>Metazoa</taxon>
        <taxon>Chordata</taxon>
        <taxon>Craniata</taxon>
        <taxon>Vertebrata</taxon>
        <taxon>Euteleostomi</taxon>
        <taxon>Actinopterygii</taxon>
        <taxon>Neopterygii</taxon>
        <taxon>Teleostei</taxon>
        <taxon>Neoteleostei</taxon>
        <taxon>Acanthomorphata</taxon>
        <taxon>Carangaria</taxon>
        <taxon>Pleuronectiformes</taxon>
        <taxon>Pleuronectoidei</taxon>
        <taxon>Pleuronectidae</taxon>
        <taxon>Pleuronectes</taxon>
    </lineage>
</organism>
<dbReference type="Proteomes" id="UP001153269">
    <property type="component" value="Unassembled WGS sequence"/>
</dbReference>
<name>A0A9N7YP31_PLEPL</name>
<reference evidence="1" key="1">
    <citation type="submission" date="2020-03" db="EMBL/GenBank/DDBJ databases">
        <authorList>
            <person name="Weist P."/>
        </authorList>
    </citation>
    <scope>NUCLEOTIDE SEQUENCE</scope>
</reference>
<dbReference type="AlphaFoldDB" id="A0A9N7YP31"/>
<evidence type="ECO:0000313" key="1">
    <source>
        <dbReference type="EMBL" id="CAB1432663.1"/>
    </source>
</evidence>
<gene>
    <name evidence="1" type="ORF">PLEPLA_LOCUS20746</name>
</gene>
<comment type="caution">
    <text evidence="1">The sequence shown here is derived from an EMBL/GenBank/DDBJ whole genome shotgun (WGS) entry which is preliminary data.</text>
</comment>
<protein>
    <submittedName>
        <fullName evidence="1">Uncharacterized protein</fullName>
    </submittedName>
</protein>
<evidence type="ECO:0000313" key="2">
    <source>
        <dbReference type="Proteomes" id="UP001153269"/>
    </source>
</evidence>
<sequence length="180" mass="19558">MSSLKGRVTNTFHSRLDTNDKSEVLGCEWNLVEGPGADESLARAGAANYHQVSNGKNSSDVAGVHASEDVPPTQQNHTGCVLDGSTLRGKRFSGAQCVKQLVETEEEEVSQQISGSVDPAPDRSCLAPGRSFLCFTWKHVVKLPPPLTPCRPQEASVELGLFWKSKRRHDSADPLTTDWS</sequence>